<dbReference type="Pfam" id="PF12906">
    <property type="entry name" value="RINGv"/>
    <property type="match status" value="1"/>
</dbReference>
<dbReference type="SUPFAM" id="SSF57850">
    <property type="entry name" value="RING/U-box"/>
    <property type="match status" value="1"/>
</dbReference>
<reference evidence="7 8" key="1">
    <citation type="submission" date="2024-02" db="EMBL/GenBank/DDBJ databases">
        <title>Chromosome-scale genome assembly of the rough periwinkle Littorina saxatilis.</title>
        <authorList>
            <person name="De Jode A."/>
            <person name="Faria R."/>
            <person name="Formenti G."/>
            <person name="Sims Y."/>
            <person name="Smith T.P."/>
            <person name="Tracey A."/>
            <person name="Wood J.M.D."/>
            <person name="Zagrodzka Z.B."/>
            <person name="Johannesson K."/>
            <person name="Butlin R.K."/>
            <person name="Leder E.H."/>
        </authorList>
    </citation>
    <scope>NUCLEOTIDE SEQUENCE [LARGE SCALE GENOMIC DNA]</scope>
    <source>
        <strain evidence="7">Snail1</strain>
        <tissue evidence="7">Muscle</tissue>
    </source>
</reference>
<dbReference type="Proteomes" id="UP001374579">
    <property type="component" value="Unassembled WGS sequence"/>
</dbReference>
<dbReference type="EMBL" id="JBAMIC010000018">
    <property type="protein sequence ID" value="KAK7095451.1"/>
    <property type="molecule type" value="Genomic_DNA"/>
</dbReference>
<feature type="transmembrane region" description="Helical" evidence="5">
    <location>
        <begin position="192"/>
        <end position="211"/>
    </location>
</feature>
<name>A0AAN9AYS7_9CAEN</name>
<feature type="region of interest" description="Disordered" evidence="4">
    <location>
        <begin position="546"/>
        <end position="568"/>
    </location>
</feature>
<feature type="domain" description="RING-CH-type" evidence="6">
    <location>
        <begin position="394"/>
        <end position="460"/>
    </location>
</feature>
<keyword evidence="3" id="KW-0862">Zinc</keyword>
<feature type="transmembrane region" description="Helical" evidence="5">
    <location>
        <begin position="73"/>
        <end position="100"/>
    </location>
</feature>
<keyword evidence="5" id="KW-1133">Transmembrane helix</keyword>
<evidence type="ECO:0000256" key="5">
    <source>
        <dbReference type="SAM" id="Phobius"/>
    </source>
</evidence>
<evidence type="ECO:0000256" key="2">
    <source>
        <dbReference type="ARBA" id="ARBA00022771"/>
    </source>
</evidence>
<evidence type="ECO:0000313" key="8">
    <source>
        <dbReference type="Proteomes" id="UP001374579"/>
    </source>
</evidence>
<dbReference type="PANTHER" id="PTHR20893:SF2">
    <property type="entry name" value="LD08641P"/>
    <property type="match status" value="1"/>
</dbReference>
<dbReference type="Gene3D" id="3.30.40.10">
    <property type="entry name" value="Zinc/RING finger domain, C3HC4 (zinc finger)"/>
    <property type="match status" value="1"/>
</dbReference>
<evidence type="ECO:0000256" key="4">
    <source>
        <dbReference type="SAM" id="MobiDB-lite"/>
    </source>
</evidence>
<dbReference type="AlphaFoldDB" id="A0AAN9AYS7"/>
<dbReference type="Gene3D" id="2.60.120.260">
    <property type="entry name" value="Galactose-binding domain-like"/>
    <property type="match status" value="1"/>
</dbReference>
<feature type="transmembrane region" description="Helical" evidence="5">
    <location>
        <begin position="231"/>
        <end position="254"/>
    </location>
</feature>
<feature type="transmembrane region" description="Helical" evidence="5">
    <location>
        <begin position="504"/>
        <end position="525"/>
    </location>
</feature>
<gene>
    <name evidence="7" type="ORF">V1264_006852</name>
</gene>
<keyword evidence="1" id="KW-0479">Metal-binding</keyword>
<keyword evidence="8" id="KW-1185">Reference proteome</keyword>
<sequence length="632" mass="70617">MAYRPTLDDVFVSTIRLGLGEVGTVGLTSPTYDVMEVDNSRCPGNCSGHGACHDGQCLCLVQFSGGKCHEFNIGYHIAFGTIFVLLGCVALVQLVLCIVWEYTKEDKRSLRKACQVTVQKLLYVLVVCATAIRGAYFFTKWQVSEEVANSLWSAYYPVIITGFSLIVCFWAEAFHVSSSPSGERQFLGKSTIFFIAFNVLQYILLAVQCVVTETLDNHEKKMLVLRVCNGGFALLMIIAVVFFLIYGVEVYFKVHGAFMVSESGLDMWQLQMSRLGLVAQAVLQLLTALFLVSDVALEGWKDKLPVLSHNIYDIGFRIVEFGVALWFPCVLWNCGQPEELWVLNPKRIFRSFDFRRRRQLSEREDAGRKAEGKGEGDPVWAVNKDPHYNTFDTETSSTKWDCWICYDPDRKDVGPFIQPCQCKGDVATVHHDCLKKWLVESAGNENNPECRVCKEKYKLEAHYWIPKGLKPRHWLQTFLALMFLIGSPFAAYTVCHSMTSSSSYLKVLVIGAAVLLELISLRLFVMHMRSSCQRVKVATMKIAGKKVNTASDNPQPRSEHASPKAIANHSGQAQALSTSVKVIVDVTYQSQRSVKVTHGDAKVNVAVCGGLLNPVPESLVSVHLPKKETQTA</sequence>
<feature type="transmembrane region" description="Helical" evidence="5">
    <location>
        <begin position="151"/>
        <end position="171"/>
    </location>
</feature>
<evidence type="ECO:0000259" key="6">
    <source>
        <dbReference type="PROSITE" id="PS51292"/>
    </source>
</evidence>
<dbReference type="InterPro" id="IPR011016">
    <property type="entry name" value="Znf_RING-CH"/>
</dbReference>
<comment type="caution">
    <text evidence="7">The sequence shown here is derived from an EMBL/GenBank/DDBJ whole genome shotgun (WGS) entry which is preliminary data.</text>
</comment>
<feature type="transmembrane region" description="Helical" evidence="5">
    <location>
        <begin position="121"/>
        <end position="139"/>
    </location>
</feature>
<feature type="transmembrane region" description="Helical" evidence="5">
    <location>
        <begin position="474"/>
        <end position="492"/>
    </location>
</feature>
<evidence type="ECO:0000256" key="1">
    <source>
        <dbReference type="ARBA" id="ARBA00022723"/>
    </source>
</evidence>
<keyword evidence="5" id="KW-0812">Transmembrane</keyword>
<accession>A0AAN9AYS7</accession>
<dbReference type="InterPro" id="IPR013083">
    <property type="entry name" value="Znf_RING/FYVE/PHD"/>
</dbReference>
<dbReference type="SMART" id="SM00744">
    <property type="entry name" value="RINGv"/>
    <property type="match status" value="1"/>
</dbReference>
<dbReference type="CDD" id="cd16495">
    <property type="entry name" value="RING_CH-C4HC3_MARCH"/>
    <property type="match status" value="1"/>
</dbReference>
<dbReference type="PANTHER" id="PTHR20893">
    <property type="entry name" value="LD08641P"/>
    <property type="match status" value="1"/>
</dbReference>
<keyword evidence="2" id="KW-0863">Zinc-finger</keyword>
<evidence type="ECO:0000256" key="3">
    <source>
        <dbReference type="ARBA" id="ARBA00022833"/>
    </source>
</evidence>
<proteinExistence type="predicted"/>
<organism evidence="7 8">
    <name type="scientific">Littorina saxatilis</name>
    <dbReference type="NCBI Taxonomy" id="31220"/>
    <lineage>
        <taxon>Eukaryota</taxon>
        <taxon>Metazoa</taxon>
        <taxon>Spiralia</taxon>
        <taxon>Lophotrochozoa</taxon>
        <taxon>Mollusca</taxon>
        <taxon>Gastropoda</taxon>
        <taxon>Caenogastropoda</taxon>
        <taxon>Littorinimorpha</taxon>
        <taxon>Littorinoidea</taxon>
        <taxon>Littorinidae</taxon>
        <taxon>Littorina</taxon>
    </lineage>
</organism>
<protein>
    <recommendedName>
        <fullName evidence="6">RING-CH-type domain-containing protein</fullName>
    </recommendedName>
</protein>
<dbReference type="GO" id="GO:0008270">
    <property type="term" value="F:zinc ion binding"/>
    <property type="evidence" value="ECO:0007669"/>
    <property type="project" value="UniProtKB-KW"/>
</dbReference>
<keyword evidence="5" id="KW-0472">Membrane</keyword>
<dbReference type="PROSITE" id="PS51292">
    <property type="entry name" value="ZF_RING_CH"/>
    <property type="match status" value="1"/>
</dbReference>
<evidence type="ECO:0000313" key="7">
    <source>
        <dbReference type="EMBL" id="KAK7095451.1"/>
    </source>
</evidence>